<dbReference type="AlphaFoldDB" id="A0A1Y1VB82"/>
<protein>
    <submittedName>
        <fullName evidence="2">Uncharacterized protein</fullName>
    </submittedName>
</protein>
<keyword evidence="1" id="KW-1133">Transmembrane helix</keyword>
<keyword evidence="3" id="KW-1185">Reference proteome</keyword>
<evidence type="ECO:0000313" key="3">
    <source>
        <dbReference type="Proteomes" id="UP000193719"/>
    </source>
</evidence>
<evidence type="ECO:0000256" key="1">
    <source>
        <dbReference type="SAM" id="Phobius"/>
    </source>
</evidence>
<feature type="transmembrane region" description="Helical" evidence="1">
    <location>
        <begin position="73"/>
        <end position="99"/>
    </location>
</feature>
<proteinExistence type="predicted"/>
<reference evidence="2 3" key="2">
    <citation type="submission" date="2016-08" db="EMBL/GenBank/DDBJ databases">
        <title>Pervasive Adenine N6-methylation of Active Genes in Fungi.</title>
        <authorList>
            <consortium name="DOE Joint Genome Institute"/>
            <person name="Mondo S.J."/>
            <person name="Dannebaum R.O."/>
            <person name="Kuo R.C."/>
            <person name="Labutti K."/>
            <person name="Haridas S."/>
            <person name="Kuo A."/>
            <person name="Salamov A."/>
            <person name="Ahrendt S.R."/>
            <person name="Lipzen A."/>
            <person name="Sullivan W."/>
            <person name="Andreopoulos W.B."/>
            <person name="Clum A."/>
            <person name="Lindquist E."/>
            <person name="Daum C."/>
            <person name="Ramamoorthy G.K."/>
            <person name="Gryganskyi A."/>
            <person name="Culley D."/>
            <person name="Magnuson J.K."/>
            <person name="James T.Y."/>
            <person name="O'Malley M.A."/>
            <person name="Stajich J.E."/>
            <person name="Spatafora J.W."/>
            <person name="Visel A."/>
            <person name="Grigoriev I.V."/>
        </authorList>
    </citation>
    <scope>NUCLEOTIDE SEQUENCE [LARGE SCALE GENOMIC DNA]</scope>
    <source>
        <strain evidence="3">finn</strain>
    </source>
</reference>
<reference evidence="2 3" key="1">
    <citation type="submission" date="2016-08" db="EMBL/GenBank/DDBJ databases">
        <title>Genomes of anaerobic fungi encode conserved fungal cellulosomes for biomass hydrolysis.</title>
        <authorList>
            <consortium name="DOE Joint Genome Institute"/>
            <person name="Haitjema C.H."/>
            <person name="Gilmore S.P."/>
            <person name="Henske J.K."/>
            <person name="Solomon K.V."/>
            <person name="De Groot R."/>
            <person name="Kuo A."/>
            <person name="Mondo S.J."/>
            <person name="Salamov A.A."/>
            <person name="Labutti K."/>
            <person name="Zhao Z."/>
            <person name="Chiniquy J."/>
            <person name="Barry K."/>
            <person name="Brewer H.M."/>
            <person name="Purvine S.O."/>
            <person name="Wright A.T."/>
            <person name="Boxma B."/>
            <person name="Van Alen T."/>
            <person name="Hackstein J.H."/>
            <person name="Baker S.E."/>
            <person name="Grigoriev I.V."/>
            <person name="O'Malley M.A."/>
        </authorList>
    </citation>
    <scope>NUCLEOTIDE SEQUENCE [LARGE SCALE GENOMIC DNA]</scope>
    <source>
        <strain evidence="3">finn</strain>
    </source>
</reference>
<feature type="transmembrane region" description="Helical" evidence="1">
    <location>
        <begin position="12"/>
        <end position="34"/>
    </location>
</feature>
<keyword evidence="1" id="KW-0472">Membrane</keyword>
<evidence type="ECO:0000313" key="2">
    <source>
        <dbReference type="EMBL" id="ORX51507.1"/>
    </source>
</evidence>
<feature type="transmembrane region" description="Helical" evidence="1">
    <location>
        <begin position="46"/>
        <end position="67"/>
    </location>
</feature>
<dbReference type="EMBL" id="MCFH01000018">
    <property type="protein sequence ID" value="ORX51507.1"/>
    <property type="molecule type" value="Genomic_DNA"/>
</dbReference>
<comment type="caution">
    <text evidence="2">The sequence shown here is derived from an EMBL/GenBank/DDBJ whole genome shotgun (WGS) entry which is preliminary data.</text>
</comment>
<gene>
    <name evidence="2" type="ORF">BCR36DRAFT_42581</name>
</gene>
<accession>A0A1Y1VB82</accession>
<sequence>MELKNLKQKDAIIILLSIIMMGICVGTHFINTMYSEDIIDFKIKPFSYVVLCLNFLSTILFIIGVIWEKQNLLHYITTTFLMYFIISFSCFCCNFFFLVTSKVYRYYYDIKYIYYEEYLTKHPEIEGDEELKNSIQHKAAVKYHMLSLTHFFIIGLMVNIISPYSYT</sequence>
<feature type="transmembrane region" description="Helical" evidence="1">
    <location>
        <begin position="145"/>
        <end position="166"/>
    </location>
</feature>
<keyword evidence="1" id="KW-0812">Transmembrane</keyword>
<dbReference type="Proteomes" id="UP000193719">
    <property type="component" value="Unassembled WGS sequence"/>
</dbReference>
<organism evidence="2 3">
    <name type="scientific">Piromyces finnis</name>
    <dbReference type="NCBI Taxonomy" id="1754191"/>
    <lineage>
        <taxon>Eukaryota</taxon>
        <taxon>Fungi</taxon>
        <taxon>Fungi incertae sedis</taxon>
        <taxon>Chytridiomycota</taxon>
        <taxon>Chytridiomycota incertae sedis</taxon>
        <taxon>Neocallimastigomycetes</taxon>
        <taxon>Neocallimastigales</taxon>
        <taxon>Neocallimastigaceae</taxon>
        <taxon>Piromyces</taxon>
    </lineage>
</organism>
<name>A0A1Y1VB82_9FUNG</name>